<name>A0P5C4_9PROT</name>
<dbReference type="AlphaFoldDB" id="A0P5C4"/>
<dbReference type="PANTHER" id="PTHR34404:SF2">
    <property type="entry name" value="CONSERVED SERINE RICH PROTEIN"/>
    <property type="match status" value="1"/>
</dbReference>
<proteinExistence type="predicted"/>
<feature type="compositionally biased region" description="Basic and acidic residues" evidence="1">
    <location>
        <begin position="67"/>
        <end position="76"/>
    </location>
</feature>
<evidence type="ECO:0000259" key="2">
    <source>
        <dbReference type="SMART" id="SM00834"/>
    </source>
</evidence>
<dbReference type="OrthoDB" id="9813321at2"/>
<feature type="region of interest" description="Disordered" evidence="1">
    <location>
        <begin position="56"/>
        <end position="76"/>
    </location>
</feature>
<dbReference type="SMART" id="SM00834">
    <property type="entry name" value="CxxC_CXXC_SSSS"/>
    <property type="match status" value="1"/>
</dbReference>
<dbReference type="NCBIfam" id="TIGR02605">
    <property type="entry name" value="CxxC_CxxC_SSSS"/>
    <property type="match status" value="1"/>
</dbReference>
<dbReference type="EMBL" id="AAUX01000001">
    <property type="protein sequence ID" value="EAV46734.1"/>
    <property type="molecule type" value="Genomic_DNA"/>
</dbReference>
<feature type="domain" description="Putative regulatory protein FmdB zinc ribbon" evidence="2">
    <location>
        <begin position="1"/>
        <end position="42"/>
    </location>
</feature>
<gene>
    <name evidence="3" type="ORF">MB2181_01635</name>
</gene>
<evidence type="ECO:0000313" key="4">
    <source>
        <dbReference type="Proteomes" id="UP000054262"/>
    </source>
</evidence>
<organism evidence="3 4">
    <name type="scientific">Methylophilales bacterium HTCC2181</name>
    <dbReference type="NCBI Taxonomy" id="383631"/>
    <lineage>
        <taxon>Bacteria</taxon>
        <taxon>Pseudomonadati</taxon>
        <taxon>Pseudomonadota</taxon>
        <taxon>Betaproteobacteria</taxon>
        <taxon>Nitrosomonadales</taxon>
        <taxon>OM43 clade</taxon>
    </lineage>
</organism>
<dbReference type="Pfam" id="PF09723">
    <property type="entry name" value="Zn_ribbon_8"/>
    <property type="match status" value="1"/>
</dbReference>
<reference evidence="3 4" key="1">
    <citation type="submission" date="2006-11" db="EMBL/GenBank/DDBJ databases">
        <authorList>
            <person name="Giovannoni S."/>
            <person name="Vergin K."/>
            <person name="Ferriera S."/>
            <person name="Johnson J."/>
            <person name="Kravitz S."/>
            <person name="Beeson K."/>
            <person name="Sutton G."/>
            <person name="Rogers Y.-H."/>
            <person name="Friedman R."/>
            <person name="Frazier M."/>
            <person name="Venter J.C."/>
        </authorList>
    </citation>
    <scope>NUCLEOTIDE SEQUENCE [LARGE SCALE GENOMIC DNA]</scope>
    <source>
        <strain evidence="3 4">HTCC2181</strain>
    </source>
</reference>
<evidence type="ECO:0000313" key="3">
    <source>
        <dbReference type="EMBL" id="EAV46734.1"/>
    </source>
</evidence>
<comment type="caution">
    <text evidence="3">The sequence shown here is derived from an EMBL/GenBank/DDBJ whole genome shotgun (WGS) entry which is preliminary data.</text>
</comment>
<protein>
    <recommendedName>
        <fullName evidence="2">Putative regulatory protein FmdB zinc ribbon domain-containing protein</fullName>
    </recommendedName>
</protein>
<dbReference type="PANTHER" id="PTHR34404">
    <property type="entry name" value="REGULATORY PROTEIN, FMDB FAMILY"/>
    <property type="match status" value="1"/>
</dbReference>
<dbReference type="InterPro" id="IPR013429">
    <property type="entry name" value="Regulatory_FmdB_Zinc_ribbon"/>
</dbReference>
<accession>A0P5C4</accession>
<sequence>MAMYEFLCEGCGHRDDLIRKMDDPAITNCPHCQQLLFQKQVSAPRFQLSGSGWYETDFKNTKAPASPEKKETKKND</sequence>
<keyword evidence="4" id="KW-1185">Reference proteome</keyword>
<evidence type="ECO:0000256" key="1">
    <source>
        <dbReference type="SAM" id="MobiDB-lite"/>
    </source>
</evidence>
<dbReference type="Proteomes" id="UP000054262">
    <property type="component" value="Unassembled WGS sequence"/>
</dbReference>